<accession>A0A482UHD5</accession>
<dbReference type="AlphaFoldDB" id="A0A482UHD5"/>
<proteinExistence type="predicted"/>
<evidence type="ECO:0000313" key="2">
    <source>
        <dbReference type="Proteomes" id="UP000282800"/>
    </source>
</evidence>
<dbReference type="OrthoDB" id="7011936at2"/>
<gene>
    <name evidence="1" type="ORF">EJA06_015190</name>
</gene>
<sequence length="98" mass="10839">MVDFDVADLEERLIRVATEVCGYRKITAETPMHEIRAIAERAGVMYGRAFAAALHSGPITAELAMEIRASEQRGKERFVESASKLFGVGGELRELLTK</sequence>
<reference evidence="1 2" key="1">
    <citation type="submission" date="2019-01" db="EMBL/GenBank/DDBJ databases">
        <title>High-quality draft genome of. Pseudomonas songnenensis str. L103, a full-fledged denitrifier isolated from 100 meters deep aquifer in a heavily nitrogen fertilized agricultural area.</title>
        <authorList>
            <person name="Liu M."/>
            <person name="Liu B."/>
        </authorList>
    </citation>
    <scope>NUCLEOTIDE SEQUENCE [LARGE SCALE GENOMIC DNA]</scope>
    <source>
        <strain evidence="1 2">L103</strain>
    </source>
</reference>
<dbReference type="RefSeq" id="WP_126189933.1">
    <property type="nucleotide sequence ID" value="NZ_RWYU02000006.1"/>
</dbReference>
<evidence type="ECO:0000313" key="1">
    <source>
        <dbReference type="EMBL" id="RYJ61238.1"/>
    </source>
</evidence>
<dbReference type="Proteomes" id="UP000282800">
    <property type="component" value="Unassembled WGS sequence"/>
</dbReference>
<protein>
    <submittedName>
        <fullName evidence="1">Uncharacterized protein</fullName>
    </submittedName>
</protein>
<organism evidence="1 2">
    <name type="scientific">Pseudomonas songnenensis</name>
    <dbReference type="NCBI Taxonomy" id="1176259"/>
    <lineage>
        <taxon>Bacteria</taxon>
        <taxon>Pseudomonadati</taxon>
        <taxon>Pseudomonadota</taxon>
        <taxon>Gammaproteobacteria</taxon>
        <taxon>Pseudomonadales</taxon>
        <taxon>Pseudomonadaceae</taxon>
        <taxon>Pseudomonas</taxon>
    </lineage>
</organism>
<comment type="caution">
    <text evidence="1">The sequence shown here is derived from an EMBL/GenBank/DDBJ whole genome shotgun (WGS) entry which is preliminary data.</text>
</comment>
<name>A0A482UHD5_9PSED</name>
<dbReference type="EMBL" id="RWYU02000006">
    <property type="protein sequence ID" value="RYJ61238.1"/>
    <property type="molecule type" value="Genomic_DNA"/>
</dbReference>